<proteinExistence type="predicted"/>
<comment type="subcellular location">
    <subcellularLocation>
        <location evidence="1">Cell membrane</location>
        <topology evidence="1">Multi-pass membrane protein</topology>
    </subcellularLocation>
</comment>
<feature type="transmembrane region" description="Helical" evidence="6">
    <location>
        <begin position="285"/>
        <end position="305"/>
    </location>
</feature>
<accession>A0A6S7BAG2</accession>
<feature type="transmembrane region" description="Helical" evidence="6">
    <location>
        <begin position="33"/>
        <end position="53"/>
    </location>
</feature>
<dbReference type="Proteomes" id="UP000494115">
    <property type="component" value="Unassembled WGS sequence"/>
</dbReference>
<reference evidence="7 8" key="1">
    <citation type="submission" date="2020-04" db="EMBL/GenBank/DDBJ databases">
        <authorList>
            <person name="De Canck E."/>
        </authorList>
    </citation>
    <scope>NUCLEOTIDE SEQUENCE [LARGE SCALE GENOMIC DNA]</scope>
    <source>
        <strain evidence="7 8">LMG 28138</strain>
    </source>
</reference>
<feature type="transmembrane region" description="Helical" evidence="6">
    <location>
        <begin position="311"/>
        <end position="329"/>
    </location>
</feature>
<evidence type="ECO:0000313" key="7">
    <source>
        <dbReference type="EMBL" id="CAB3792733.1"/>
    </source>
</evidence>
<evidence type="ECO:0000313" key="8">
    <source>
        <dbReference type="Proteomes" id="UP000494115"/>
    </source>
</evidence>
<evidence type="ECO:0000256" key="6">
    <source>
        <dbReference type="SAM" id="Phobius"/>
    </source>
</evidence>
<dbReference type="GO" id="GO:0005886">
    <property type="term" value="C:plasma membrane"/>
    <property type="evidence" value="ECO:0007669"/>
    <property type="project" value="UniProtKB-SubCell"/>
</dbReference>
<dbReference type="Pfam" id="PF02653">
    <property type="entry name" value="BPD_transp_2"/>
    <property type="match status" value="1"/>
</dbReference>
<dbReference type="InterPro" id="IPR001851">
    <property type="entry name" value="ABC_transp_permease"/>
</dbReference>
<keyword evidence="5 6" id="KW-0472">Membrane</keyword>
<organism evidence="7 8">
    <name type="scientific">Pararobbsia alpina</name>
    <dbReference type="NCBI Taxonomy" id="621374"/>
    <lineage>
        <taxon>Bacteria</taxon>
        <taxon>Pseudomonadati</taxon>
        <taxon>Pseudomonadota</taxon>
        <taxon>Betaproteobacteria</taxon>
        <taxon>Burkholderiales</taxon>
        <taxon>Burkholderiaceae</taxon>
        <taxon>Pararobbsia</taxon>
    </lineage>
</organism>
<evidence type="ECO:0000256" key="4">
    <source>
        <dbReference type="ARBA" id="ARBA00022989"/>
    </source>
</evidence>
<sequence>MTSPGKKSVCEGAAVIPEPPWWRSWLVFEERGITAAFLLFFIVGATSSPYFLTIDNLTGILQSLTFLGFLAIGVGLTLMAGEIDISVGSVFGLAAVVTALLLHHDAPLWLAIACGLGTGLGCGLVNGTVAQMIRVPGVVVTLATLGVYRALALVLAGGSPVRVVSPLPGFFDTFGQGTVCGVSVITLVFLAMALLAELVVRRTAFGFRLLAVGSNPLAAHLVGFRVGRTRLVLLTFSGFMAALSGVCSLAYLHTAGPTAGTGYELSVLAAVIIGGVRLTGGRGSILGILLGLAVIGVFQNLIVLWGIPPSWTQGVSGMVLIASMALTWLSRRASSNRLGGS</sequence>
<evidence type="ECO:0000256" key="5">
    <source>
        <dbReference type="ARBA" id="ARBA00023136"/>
    </source>
</evidence>
<feature type="transmembrane region" description="Helical" evidence="6">
    <location>
        <begin position="137"/>
        <end position="156"/>
    </location>
</feature>
<feature type="transmembrane region" description="Helical" evidence="6">
    <location>
        <begin position="231"/>
        <end position="252"/>
    </location>
</feature>
<evidence type="ECO:0000256" key="1">
    <source>
        <dbReference type="ARBA" id="ARBA00004651"/>
    </source>
</evidence>
<dbReference type="PANTHER" id="PTHR32196">
    <property type="entry name" value="ABC TRANSPORTER PERMEASE PROTEIN YPHD-RELATED-RELATED"/>
    <property type="match status" value="1"/>
</dbReference>
<feature type="transmembrane region" description="Helical" evidence="6">
    <location>
        <begin position="258"/>
        <end position="278"/>
    </location>
</feature>
<feature type="transmembrane region" description="Helical" evidence="6">
    <location>
        <begin position="59"/>
        <end position="78"/>
    </location>
</feature>
<gene>
    <name evidence="7" type="primary">rbsC_11</name>
    <name evidence="7" type="ORF">LMG28138_03394</name>
</gene>
<keyword evidence="3 6" id="KW-0812">Transmembrane</keyword>
<keyword evidence="8" id="KW-1185">Reference proteome</keyword>
<feature type="transmembrane region" description="Helical" evidence="6">
    <location>
        <begin position="176"/>
        <end position="200"/>
    </location>
</feature>
<evidence type="ECO:0000256" key="3">
    <source>
        <dbReference type="ARBA" id="ARBA00022692"/>
    </source>
</evidence>
<dbReference type="AlphaFoldDB" id="A0A6S7BAG2"/>
<feature type="transmembrane region" description="Helical" evidence="6">
    <location>
        <begin position="85"/>
        <end position="102"/>
    </location>
</feature>
<dbReference type="CDD" id="cd06579">
    <property type="entry name" value="TM_PBP1_transp_AraH_like"/>
    <property type="match status" value="1"/>
</dbReference>
<dbReference type="GO" id="GO:0022857">
    <property type="term" value="F:transmembrane transporter activity"/>
    <property type="evidence" value="ECO:0007669"/>
    <property type="project" value="InterPro"/>
</dbReference>
<evidence type="ECO:0000256" key="2">
    <source>
        <dbReference type="ARBA" id="ARBA00022475"/>
    </source>
</evidence>
<protein>
    <submittedName>
        <fullName evidence="7">Ribose import permease protein RbsC</fullName>
    </submittedName>
</protein>
<dbReference type="EMBL" id="CADIKM010000016">
    <property type="protein sequence ID" value="CAB3792733.1"/>
    <property type="molecule type" value="Genomic_DNA"/>
</dbReference>
<name>A0A6S7BAG2_9BURK</name>
<feature type="transmembrane region" description="Helical" evidence="6">
    <location>
        <begin position="108"/>
        <end position="125"/>
    </location>
</feature>
<keyword evidence="2" id="KW-1003">Cell membrane</keyword>
<keyword evidence="4 6" id="KW-1133">Transmembrane helix</keyword>